<dbReference type="GO" id="GO:0180010">
    <property type="term" value="P:co-transcriptional mRNA 3'-end processing, cleavage and polyadenylation pathway"/>
    <property type="evidence" value="ECO:0007669"/>
    <property type="project" value="UniProtKB-UniRule"/>
</dbReference>
<keyword evidence="1" id="KW-0677">Repeat</keyword>
<feature type="region of interest" description="Disordered" evidence="5">
    <location>
        <begin position="639"/>
        <end position="673"/>
    </location>
</feature>
<gene>
    <name evidence="7" type="ORF">J8A68_000937</name>
</gene>
<proteinExistence type="predicted"/>
<keyword evidence="4" id="KW-0507">mRNA processing</keyword>
<dbReference type="OrthoDB" id="26282at2759"/>
<dbReference type="GO" id="GO:0005737">
    <property type="term" value="C:cytoplasm"/>
    <property type="evidence" value="ECO:0007669"/>
    <property type="project" value="UniProtKB-SubCell"/>
</dbReference>
<feature type="region of interest" description="Disordered" evidence="5">
    <location>
        <begin position="389"/>
        <end position="418"/>
    </location>
</feature>
<organism evidence="7 8">
    <name type="scientific">[Candida] subhashii</name>
    <dbReference type="NCBI Taxonomy" id="561895"/>
    <lineage>
        <taxon>Eukaryota</taxon>
        <taxon>Fungi</taxon>
        <taxon>Dikarya</taxon>
        <taxon>Ascomycota</taxon>
        <taxon>Saccharomycotina</taxon>
        <taxon>Pichiomycetes</taxon>
        <taxon>Debaryomycetaceae</taxon>
        <taxon>Spathaspora</taxon>
    </lineage>
</organism>
<name>A0A8J5QTA8_9ASCO</name>
<evidence type="ECO:0000259" key="6">
    <source>
        <dbReference type="Pfam" id="PF05843"/>
    </source>
</evidence>
<sequence>MSSSMFIQQNKQPKRLTLDKIGQLEEELEENPLDYLKWNKLIEQVINKDNQEQVRNIYSKYLSIFKHDATQWCKYIKYELNRGEKQKVEQLFQKCFAITDSVELCRLYVDYVRSATDFITGGEKARGTLIQAFEFAIGKVGIDVNSDGLWNDYIEFLKSWTPNANWEQQQKVDLIRKVYKKYLVIPTENIQTAWSQYTKWENELNPATAQKFTSEKSAEFMLARSWHTEWNIATEKKLKRTITPYSTIDPHHQETVSQQLNYWLQWIELEKKNKLEIKDESLVEKRISYTYKQATYALPFVGELWFKYSKYLLSNNEEGNLSNCIVLLQDGCGLNPKSMLLSFQLAELYEKDNSFEMAKQTFNKLISTLTNDHNNVTSQITEINDRIASKQQQQNNNDQDDNEDEPKQKEQSTPQPPIYRISLADSTQLQTLEKTQKRLADAITLSYTKLTIATKRAEGIKEARNAFRIARKFNALGYQIFVANALLEHYADKHKAALNIFDLARRKFSTNGEFLLEYLDYLIMINDVDTIRNVIQTSNTSISKEIASLTETIAMPEIDPLTKTLKTRHLKQMRKYLKKLFKKYISFSATYLSLDVTNSFTKTCEQLFPEDDPIELFTDRYRLGSVNVIKRDEIGDYYSDEDIDDDEPHRKRRRLSTQLKPRDDDISANSAVRDVQQSSRIEEEILNQNQPQQEESFVGPTITALMTALPNASYFGLPSESVFDCEKLVTLFANLSNIPS</sequence>
<evidence type="ECO:0000256" key="3">
    <source>
        <dbReference type="ARBA" id="ARBA00026188"/>
    </source>
</evidence>
<dbReference type="RefSeq" id="XP_049265767.1">
    <property type="nucleotide sequence ID" value="XM_049410666.1"/>
</dbReference>
<comment type="function">
    <text evidence="4">Component of the cleavage factor IA (CFIA) complex, which is involved in the endonucleolytic cleavage during polyadenylation-dependent pre-mRNA 3'-end formation.</text>
</comment>
<evidence type="ECO:0000256" key="2">
    <source>
        <dbReference type="ARBA" id="ARBA00023242"/>
    </source>
</evidence>
<keyword evidence="8" id="KW-1185">Reference proteome</keyword>
<dbReference type="SMART" id="SM00386">
    <property type="entry name" value="HAT"/>
    <property type="match status" value="6"/>
</dbReference>
<accession>A0A8J5QTA8</accession>
<comment type="caution">
    <text evidence="7">The sequence shown here is derived from an EMBL/GenBank/DDBJ whole genome shotgun (WGS) entry which is preliminary data.</text>
</comment>
<dbReference type="AlphaFoldDB" id="A0A8J5QTA8"/>
<keyword evidence="4" id="KW-0963">Cytoplasm</keyword>
<dbReference type="PANTHER" id="PTHR19980">
    <property type="entry name" value="RNA CLEAVAGE STIMULATION FACTOR"/>
    <property type="match status" value="1"/>
</dbReference>
<dbReference type="EMBL" id="JAGSYN010000049">
    <property type="protein sequence ID" value="KAG7665535.1"/>
    <property type="molecule type" value="Genomic_DNA"/>
</dbReference>
<dbReference type="Proteomes" id="UP000694255">
    <property type="component" value="Unassembled WGS sequence"/>
</dbReference>
<evidence type="ECO:0000256" key="4">
    <source>
        <dbReference type="RuleBase" id="RU369035"/>
    </source>
</evidence>
<dbReference type="GO" id="GO:0003729">
    <property type="term" value="F:mRNA binding"/>
    <property type="evidence" value="ECO:0007669"/>
    <property type="project" value="TreeGrafter"/>
</dbReference>
<evidence type="ECO:0000313" key="7">
    <source>
        <dbReference type="EMBL" id="KAG7665535.1"/>
    </source>
</evidence>
<dbReference type="InterPro" id="IPR008847">
    <property type="entry name" value="Suf"/>
</dbReference>
<evidence type="ECO:0000313" key="8">
    <source>
        <dbReference type="Proteomes" id="UP000694255"/>
    </source>
</evidence>
<reference evidence="7 8" key="1">
    <citation type="journal article" date="2021" name="DNA Res.">
        <title>Genome analysis of Candida subhashii reveals its hybrid nature and dual mitochondrial genome conformations.</title>
        <authorList>
            <person name="Mixao V."/>
            <person name="Hegedusova E."/>
            <person name="Saus E."/>
            <person name="Pryszcz L.P."/>
            <person name="Cillingova A."/>
            <person name="Nosek J."/>
            <person name="Gabaldon T."/>
        </authorList>
    </citation>
    <scope>NUCLEOTIDE SEQUENCE [LARGE SCALE GENOMIC DNA]</scope>
    <source>
        <strain evidence="7 8">CBS 10753</strain>
    </source>
</reference>
<feature type="domain" description="Suppressor of forked" evidence="6">
    <location>
        <begin position="19"/>
        <end position="634"/>
    </location>
</feature>
<dbReference type="PANTHER" id="PTHR19980:SF0">
    <property type="entry name" value="CLEAVAGE STIMULATION FACTOR SUBUNIT 3"/>
    <property type="match status" value="1"/>
</dbReference>
<dbReference type="Pfam" id="PF05843">
    <property type="entry name" value="Suf"/>
    <property type="match status" value="1"/>
</dbReference>
<evidence type="ECO:0000256" key="5">
    <source>
        <dbReference type="SAM" id="MobiDB-lite"/>
    </source>
</evidence>
<protein>
    <recommendedName>
        <fullName evidence="3 4">mRNA 3'-end-processing protein RNA14</fullName>
    </recommendedName>
</protein>
<keyword evidence="2 4" id="KW-0539">Nucleus</keyword>
<dbReference type="InterPro" id="IPR045243">
    <property type="entry name" value="Rna14-like"/>
</dbReference>
<dbReference type="GeneID" id="73467738"/>
<comment type="subcellular location">
    <subcellularLocation>
        <location evidence="4">Nucleus</location>
    </subcellularLocation>
    <subcellularLocation>
        <location evidence="4">Cytoplasm</location>
    </subcellularLocation>
    <text evidence="4">Nucleus and/or cytoplasm.</text>
</comment>
<dbReference type="InterPro" id="IPR003107">
    <property type="entry name" value="HAT"/>
</dbReference>
<evidence type="ECO:0000256" key="1">
    <source>
        <dbReference type="ARBA" id="ARBA00022737"/>
    </source>
</evidence>
<dbReference type="GO" id="GO:0005634">
    <property type="term" value="C:nucleus"/>
    <property type="evidence" value="ECO:0007669"/>
    <property type="project" value="UniProtKB-SubCell"/>
</dbReference>